<dbReference type="GO" id="GO:0005886">
    <property type="term" value="C:plasma membrane"/>
    <property type="evidence" value="ECO:0007669"/>
    <property type="project" value="UniProtKB-SubCell"/>
</dbReference>
<keyword evidence="2 8" id="KW-0349">Heme</keyword>
<feature type="transmembrane region" description="Helical" evidence="10">
    <location>
        <begin position="77"/>
        <end position="102"/>
    </location>
</feature>
<dbReference type="AlphaFoldDB" id="A0A6S6SQ42"/>
<keyword evidence="8" id="KW-1003">Cell membrane</keyword>
<evidence type="ECO:0000256" key="1">
    <source>
        <dbReference type="ARBA" id="ARBA00004370"/>
    </source>
</evidence>
<name>A0A6S6SQ42_9BACT</name>
<dbReference type="NCBIfam" id="NF010072">
    <property type="entry name" value="PRK13553.1"/>
    <property type="match status" value="1"/>
</dbReference>
<dbReference type="SUPFAM" id="SSF81343">
    <property type="entry name" value="Fumarate reductase respiratory complex transmembrane subunits"/>
    <property type="match status" value="1"/>
</dbReference>
<dbReference type="GO" id="GO:0006099">
    <property type="term" value="P:tricarboxylic acid cycle"/>
    <property type="evidence" value="ECO:0007669"/>
    <property type="project" value="UniProtKB-UniRule"/>
</dbReference>
<keyword evidence="5 10" id="KW-1133">Transmembrane helix</keyword>
<feature type="transmembrane region" description="Helical" evidence="10">
    <location>
        <begin position="232"/>
        <end position="250"/>
    </location>
</feature>
<dbReference type="Gene3D" id="1.20.1300.10">
    <property type="entry name" value="Fumarate reductase/succinate dehydrogenase, transmembrane subunit"/>
    <property type="match status" value="1"/>
</dbReference>
<keyword evidence="8" id="KW-0816">Tricarboxylic acid cycle</keyword>
<feature type="binding site" description="axial binding residue" evidence="9">
    <location>
        <position position="186"/>
    </location>
    <ligand>
        <name>heme b</name>
        <dbReference type="ChEBI" id="CHEBI:60344"/>
        <label>bD</label>
    </ligand>
    <ligandPart>
        <name>Fe</name>
        <dbReference type="ChEBI" id="CHEBI:18248"/>
    </ligandPart>
</feature>
<evidence type="ECO:0000256" key="5">
    <source>
        <dbReference type="ARBA" id="ARBA00022989"/>
    </source>
</evidence>
<keyword evidence="6 8" id="KW-0408">Iron</keyword>
<proteinExistence type="predicted"/>
<feature type="binding site" description="axial binding residue" evidence="9">
    <location>
        <position position="97"/>
    </location>
    <ligand>
        <name>heme b</name>
        <dbReference type="ChEBI" id="CHEBI:60344"/>
        <label>bD</label>
    </ligand>
    <ligandPart>
        <name>Fe</name>
        <dbReference type="ChEBI" id="CHEBI:18248"/>
    </ligandPart>
</feature>
<keyword evidence="8" id="KW-0813">Transport</keyword>
<reference evidence="11" key="1">
    <citation type="submission" date="2020-01" db="EMBL/GenBank/DDBJ databases">
        <authorList>
            <person name="Meier V. D."/>
            <person name="Meier V D."/>
        </authorList>
    </citation>
    <scope>NUCLEOTIDE SEQUENCE</scope>
    <source>
        <strain evidence="11">HLG_WM_MAG_12</strain>
    </source>
</reference>
<evidence type="ECO:0000256" key="9">
    <source>
        <dbReference type="PIRSR" id="PIRSR000177-1"/>
    </source>
</evidence>
<feature type="transmembrane region" description="Helical" evidence="10">
    <location>
        <begin position="33"/>
        <end position="57"/>
    </location>
</feature>
<dbReference type="CDD" id="cd00581">
    <property type="entry name" value="QFR_TypeB_TM"/>
    <property type="match status" value="1"/>
</dbReference>
<dbReference type="PIRSF" id="PIRSF000177">
    <property type="entry name" value="Fumar_rd_cyt_b"/>
    <property type="match status" value="1"/>
</dbReference>
<dbReference type="EMBL" id="CACVAW010000018">
    <property type="protein sequence ID" value="CAA6805087.1"/>
    <property type="molecule type" value="Genomic_DNA"/>
</dbReference>
<evidence type="ECO:0000256" key="8">
    <source>
        <dbReference type="PIRNR" id="PIRNR000177"/>
    </source>
</evidence>
<evidence type="ECO:0000256" key="10">
    <source>
        <dbReference type="SAM" id="Phobius"/>
    </source>
</evidence>
<dbReference type="InterPro" id="IPR000701">
    <property type="entry name" value="SuccDH_FuR_B_TM-su"/>
</dbReference>
<gene>
    <name evidence="11" type="ORF">HELGO_WM13122</name>
</gene>
<dbReference type="Pfam" id="PF01127">
    <property type="entry name" value="Sdh_cyt"/>
    <property type="match status" value="1"/>
</dbReference>
<keyword evidence="4 8" id="KW-0479">Metal-binding</keyword>
<dbReference type="InterPro" id="IPR034804">
    <property type="entry name" value="SQR/QFR_C/D"/>
</dbReference>
<feature type="transmembrane region" description="Helical" evidence="10">
    <location>
        <begin position="172"/>
        <end position="192"/>
    </location>
</feature>
<sequence length="273" mass="31159">MANDVKNSDLIELITKTTPQRKKSRWPAKLDDLQSLTGLILVIFLMFHLIFDSLIIFGNDAMYKITKLMELDFIIEGGSGVPVTIMGVTVLVIIAIHAALGIRKMPTSYRKYKAINTLSKTMNHLDSRLWILQVITGFVLFFTVTVHTYMMLSNPTDIGPYASADRFFSENMWIFYIVLLVAVVLHAFIGLYRVSIKRGWFGLSNTTNSKTRTFDKKVSVAKRNNLKKIRNYLIAFYLIIGLVSIAVYTYKGYEHRDNVGERYNPSSAHLKNI</sequence>
<keyword evidence="7 8" id="KW-0472">Membrane</keyword>
<evidence type="ECO:0000256" key="6">
    <source>
        <dbReference type="ARBA" id="ARBA00023004"/>
    </source>
</evidence>
<dbReference type="GO" id="GO:0046872">
    <property type="term" value="F:metal ion binding"/>
    <property type="evidence" value="ECO:0007669"/>
    <property type="project" value="UniProtKB-UniRule"/>
</dbReference>
<evidence type="ECO:0000256" key="2">
    <source>
        <dbReference type="ARBA" id="ARBA00022617"/>
    </source>
</evidence>
<dbReference type="InterPro" id="IPR004224">
    <property type="entry name" value="Fum_red_B_TM"/>
</dbReference>
<evidence type="ECO:0000313" key="11">
    <source>
        <dbReference type="EMBL" id="CAA6805087.1"/>
    </source>
</evidence>
<keyword evidence="3 10" id="KW-0812">Transmembrane</keyword>
<evidence type="ECO:0000256" key="7">
    <source>
        <dbReference type="ARBA" id="ARBA00023136"/>
    </source>
</evidence>
<comment type="function">
    <text evidence="8">The fumarate reductase enzyme complex is required for fumarate respiration. This subunit anchors the complex in the membrane and binds a diheme cytochrome b.</text>
</comment>
<organism evidence="11">
    <name type="scientific">uncultured Campylobacterales bacterium</name>
    <dbReference type="NCBI Taxonomy" id="352960"/>
    <lineage>
        <taxon>Bacteria</taxon>
        <taxon>Pseudomonadati</taxon>
        <taxon>Campylobacterota</taxon>
        <taxon>Epsilonproteobacteria</taxon>
        <taxon>Campylobacterales</taxon>
        <taxon>environmental samples</taxon>
    </lineage>
</organism>
<evidence type="ECO:0000256" key="3">
    <source>
        <dbReference type="ARBA" id="ARBA00022692"/>
    </source>
</evidence>
<evidence type="ECO:0000256" key="4">
    <source>
        <dbReference type="ARBA" id="ARBA00022723"/>
    </source>
</evidence>
<protein>
    <recommendedName>
        <fullName evidence="8">Fumarate reductase cytochrome b subunit</fullName>
    </recommendedName>
</protein>
<feature type="binding site" description="axial binding residue" evidence="9">
    <location>
        <position position="147"/>
    </location>
    <ligand>
        <name>heme b</name>
        <dbReference type="ChEBI" id="CHEBI:60344"/>
        <label>bD</label>
    </ligand>
    <ligandPart>
        <name>Fe</name>
        <dbReference type="ChEBI" id="CHEBI:18248"/>
    </ligandPart>
</feature>
<keyword evidence="8" id="KW-0249">Electron transport</keyword>
<feature type="binding site" description="axial binding residue" evidence="9">
    <location>
        <position position="48"/>
    </location>
    <ligand>
        <name>heme b</name>
        <dbReference type="ChEBI" id="CHEBI:60344"/>
        <label>bD</label>
    </ligand>
    <ligandPart>
        <name>Fe</name>
        <dbReference type="ChEBI" id="CHEBI:18248"/>
    </ligandPart>
</feature>
<comment type="subcellular location">
    <subcellularLocation>
        <location evidence="8">Cell inner membrane</location>
    </subcellularLocation>
    <subcellularLocation>
        <location evidence="1">Membrane</location>
    </subcellularLocation>
</comment>
<feature type="transmembrane region" description="Helical" evidence="10">
    <location>
        <begin position="129"/>
        <end position="152"/>
    </location>
</feature>
<accession>A0A6S6SQ42</accession>